<evidence type="ECO:0000256" key="7">
    <source>
        <dbReference type="ARBA" id="ARBA00023056"/>
    </source>
</evidence>
<evidence type="ECO:0000256" key="3">
    <source>
        <dbReference type="ARBA" id="ARBA00004964"/>
    </source>
</evidence>
<dbReference type="RefSeq" id="WP_131311353.1">
    <property type="nucleotide sequence ID" value="NZ_SJFN01000040.1"/>
</dbReference>
<dbReference type="Gene3D" id="3.40.50.2000">
    <property type="entry name" value="Glycogen Phosphorylase B"/>
    <property type="match status" value="2"/>
</dbReference>
<dbReference type="NCBIfam" id="NF001899">
    <property type="entry name" value="PRK00654.1-2"/>
    <property type="match status" value="1"/>
</dbReference>
<dbReference type="NCBIfam" id="NF010699">
    <property type="entry name" value="PRK14099.1"/>
    <property type="match status" value="1"/>
</dbReference>
<dbReference type="CDD" id="cd03791">
    <property type="entry name" value="GT5_Glycogen_synthase_DULL1-like"/>
    <property type="match status" value="1"/>
</dbReference>
<organism evidence="11 12">
    <name type="scientific">Siculibacillus lacustris</name>
    <dbReference type="NCBI Taxonomy" id="1549641"/>
    <lineage>
        <taxon>Bacteria</taxon>
        <taxon>Pseudomonadati</taxon>
        <taxon>Pseudomonadota</taxon>
        <taxon>Alphaproteobacteria</taxon>
        <taxon>Hyphomicrobiales</taxon>
        <taxon>Ancalomicrobiaceae</taxon>
        <taxon>Siculibacillus</taxon>
    </lineage>
</organism>
<keyword evidence="5 8" id="KW-0328">Glycosyltransferase</keyword>
<dbReference type="InterPro" id="IPR013534">
    <property type="entry name" value="Starch_synth_cat_dom"/>
</dbReference>
<sequence>MSALKVLSVVSELYPLIKTGGLADVAGALPGALAAHEVEVRTVVPGYPSVMAALEIASTVVAIEELWGGPARVLAGKAAGLELFVVDAPHLYARPGSPYQAPGGADWQDNAVRFAALSWIAAQIAMGAVPAFVPDVVHTHDWQTGLVAAYLTYDGRRRPGVVTTIHNIAFQGRFPASLMPMMGLPSYAFGMEGIEYYGGIGFLKASLRFADRITTVSPTYADEILTPENGMGLEGLLNSRRAVVSGILNGIDDTVWNPATDPLLPAHYTVSSPLGRRLVRTELCRRFGLVDDPKAIVFGVVSRLSWQKGLDLVLAGMDKILALGGQLVLLGSGDADLTAGFQRAASTNPGRIGCTIGYDESLAHLIQGGSDVILVPSRFEPCGLTQLCALRYGAIPLVSRVGGLADTIIEANEMAIDAGTGTGVVFSPLSQEQFEGALTRVARLHADPTLWRRLMRNAMKTDVSWSRSAGRYADLYRGLVVERGA</sequence>
<comment type="pathway">
    <text evidence="3 8">Glycan biosynthesis; glycogen biosynthesis.</text>
</comment>
<evidence type="ECO:0000256" key="2">
    <source>
        <dbReference type="ARBA" id="ARBA00002764"/>
    </source>
</evidence>
<dbReference type="EMBL" id="SJFN01000040">
    <property type="protein sequence ID" value="TBW33714.1"/>
    <property type="molecule type" value="Genomic_DNA"/>
</dbReference>
<evidence type="ECO:0000259" key="10">
    <source>
        <dbReference type="Pfam" id="PF08323"/>
    </source>
</evidence>
<keyword evidence="7 8" id="KW-0320">Glycogen biosynthesis</keyword>
<evidence type="ECO:0000256" key="1">
    <source>
        <dbReference type="ARBA" id="ARBA00001478"/>
    </source>
</evidence>
<dbReference type="SUPFAM" id="SSF53756">
    <property type="entry name" value="UDP-Glycosyltransferase/glycogen phosphorylase"/>
    <property type="match status" value="1"/>
</dbReference>
<dbReference type="NCBIfam" id="TIGR02095">
    <property type="entry name" value="glgA"/>
    <property type="match status" value="1"/>
</dbReference>
<protein>
    <recommendedName>
        <fullName evidence="8">Glycogen synthase</fullName>
        <ecNumber evidence="8">2.4.1.21</ecNumber>
    </recommendedName>
    <alternativeName>
        <fullName evidence="8">Starch [bacterial glycogen] synthase</fullName>
    </alternativeName>
</protein>
<dbReference type="AlphaFoldDB" id="A0A4V2KSN8"/>
<gene>
    <name evidence="8" type="primary">glgA</name>
    <name evidence="11" type="ORF">EYW49_19755</name>
</gene>
<dbReference type="GO" id="GO:0005829">
    <property type="term" value="C:cytosol"/>
    <property type="evidence" value="ECO:0007669"/>
    <property type="project" value="TreeGrafter"/>
</dbReference>
<dbReference type="InterPro" id="IPR011835">
    <property type="entry name" value="GS/SS"/>
</dbReference>
<dbReference type="InterPro" id="IPR001296">
    <property type="entry name" value="Glyco_trans_1"/>
</dbReference>
<evidence type="ECO:0000313" key="11">
    <source>
        <dbReference type="EMBL" id="TBW33714.1"/>
    </source>
</evidence>
<proteinExistence type="inferred from homology"/>
<comment type="caution">
    <text evidence="11">The sequence shown here is derived from an EMBL/GenBank/DDBJ whole genome shotgun (WGS) entry which is preliminary data.</text>
</comment>
<evidence type="ECO:0000256" key="6">
    <source>
        <dbReference type="ARBA" id="ARBA00022679"/>
    </source>
</evidence>
<dbReference type="HAMAP" id="MF_00484">
    <property type="entry name" value="Glycogen_synth"/>
    <property type="match status" value="1"/>
</dbReference>
<name>A0A4V2KSN8_9HYPH</name>
<dbReference type="PANTHER" id="PTHR45825:SF11">
    <property type="entry name" value="ALPHA AMYLASE DOMAIN-CONTAINING PROTEIN"/>
    <property type="match status" value="1"/>
</dbReference>
<dbReference type="GO" id="GO:0009011">
    <property type="term" value="F:alpha-1,4-glucan glucosyltransferase (ADP-glucose donor) activity"/>
    <property type="evidence" value="ECO:0007669"/>
    <property type="project" value="UniProtKB-UniRule"/>
</dbReference>
<keyword evidence="6 8" id="KW-0808">Transferase</keyword>
<dbReference type="GO" id="GO:0005978">
    <property type="term" value="P:glycogen biosynthetic process"/>
    <property type="evidence" value="ECO:0007669"/>
    <property type="project" value="UniProtKB-UniRule"/>
</dbReference>
<evidence type="ECO:0000313" key="12">
    <source>
        <dbReference type="Proteomes" id="UP000292781"/>
    </source>
</evidence>
<reference evidence="11 12" key="1">
    <citation type="submission" date="2019-02" db="EMBL/GenBank/DDBJ databases">
        <title>Siculibacillus lacustris gen. nov., sp. nov., a new rosette-forming bacterium isolated from a freshwater crater lake (Lake St. Ana, Romania).</title>
        <authorList>
            <person name="Felfoldi T."/>
            <person name="Marton Z."/>
            <person name="Szabo A."/>
            <person name="Mentes A."/>
            <person name="Boka K."/>
            <person name="Marialigeti K."/>
            <person name="Mathe I."/>
            <person name="Koncz M."/>
            <person name="Schumann P."/>
            <person name="Toth E."/>
        </authorList>
    </citation>
    <scope>NUCLEOTIDE SEQUENCE [LARGE SCALE GENOMIC DNA]</scope>
    <source>
        <strain evidence="11 12">SA-279</strain>
    </source>
</reference>
<dbReference type="Pfam" id="PF08323">
    <property type="entry name" value="Glyco_transf_5"/>
    <property type="match status" value="1"/>
</dbReference>
<dbReference type="PANTHER" id="PTHR45825">
    <property type="entry name" value="GRANULE-BOUND STARCH SYNTHASE 1, CHLOROPLASTIC/AMYLOPLASTIC"/>
    <property type="match status" value="1"/>
</dbReference>
<feature type="binding site" evidence="8">
    <location>
        <position position="18"/>
    </location>
    <ligand>
        <name>ADP-alpha-D-glucose</name>
        <dbReference type="ChEBI" id="CHEBI:57498"/>
    </ligand>
</feature>
<dbReference type="OrthoDB" id="9808590at2"/>
<comment type="catalytic activity">
    <reaction evidence="1 8">
        <text>[(1-&gt;4)-alpha-D-glucosyl](n) + ADP-alpha-D-glucose = [(1-&gt;4)-alpha-D-glucosyl](n+1) + ADP + H(+)</text>
        <dbReference type="Rhea" id="RHEA:18189"/>
        <dbReference type="Rhea" id="RHEA-COMP:9584"/>
        <dbReference type="Rhea" id="RHEA-COMP:9587"/>
        <dbReference type="ChEBI" id="CHEBI:15378"/>
        <dbReference type="ChEBI" id="CHEBI:15444"/>
        <dbReference type="ChEBI" id="CHEBI:57498"/>
        <dbReference type="ChEBI" id="CHEBI:456216"/>
        <dbReference type="EC" id="2.4.1.21"/>
    </reaction>
</comment>
<dbReference type="GO" id="GO:0004373">
    <property type="term" value="F:alpha-1,4-glucan glucosyltransferase (UDP-glucose donor) activity"/>
    <property type="evidence" value="ECO:0007669"/>
    <property type="project" value="InterPro"/>
</dbReference>
<comment type="similarity">
    <text evidence="4 8">Belongs to the glycosyltransferase 1 family. Bacterial/plant glycogen synthase subfamily.</text>
</comment>
<comment type="function">
    <text evidence="2 8">Synthesizes alpha-1,4-glucan chains using ADP-glucose.</text>
</comment>
<accession>A0A4V2KSN8</accession>
<keyword evidence="12" id="KW-1185">Reference proteome</keyword>
<evidence type="ECO:0000259" key="9">
    <source>
        <dbReference type="Pfam" id="PF00534"/>
    </source>
</evidence>
<evidence type="ECO:0000256" key="5">
    <source>
        <dbReference type="ARBA" id="ARBA00022676"/>
    </source>
</evidence>
<feature type="domain" description="Glycosyl transferase family 1" evidence="9">
    <location>
        <begin position="292"/>
        <end position="442"/>
    </location>
</feature>
<dbReference type="Proteomes" id="UP000292781">
    <property type="component" value="Unassembled WGS sequence"/>
</dbReference>
<feature type="domain" description="Starch synthase catalytic" evidence="10">
    <location>
        <begin position="5"/>
        <end position="238"/>
    </location>
</feature>
<evidence type="ECO:0000256" key="8">
    <source>
        <dbReference type="HAMAP-Rule" id="MF_00484"/>
    </source>
</evidence>
<dbReference type="Pfam" id="PF00534">
    <property type="entry name" value="Glycos_transf_1"/>
    <property type="match status" value="1"/>
</dbReference>
<evidence type="ECO:0000256" key="4">
    <source>
        <dbReference type="ARBA" id="ARBA00010281"/>
    </source>
</evidence>
<dbReference type="EC" id="2.4.1.21" evidence="8"/>
<dbReference type="UniPathway" id="UPA00164"/>